<evidence type="ECO:0000256" key="1">
    <source>
        <dbReference type="ARBA" id="ARBA00011073"/>
    </source>
</evidence>
<evidence type="ECO:0000256" key="3">
    <source>
        <dbReference type="SAM" id="MobiDB-lite"/>
    </source>
</evidence>
<dbReference type="Proteomes" id="UP000729402">
    <property type="component" value="Unassembled WGS sequence"/>
</dbReference>
<accession>A0A8J5X1C3</accession>
<feature type="domain" description="Peptidase S8/S53" evidence="4">
    <location>
        <begin position="41"/>
        <end position="134"/>
    </location>
</feature>
<feature type="compositionally biased region" description="Basic residues" evidence="3">
    <location>
        <begin position="281"/>
        <end position="303"/>
    </location>
</feature>
<feature type="compositionally biased region" description="Low complexity" evidence="3">
    <location>
        <begin position="192"/>
        <end position="205"/>
    </location>
</feature>
<comment type="caution">
    <text evidence="5">The sequence shown here is derived from an EMBL/GenBank/DDBJ whole genome shotgun (WGS) entry which is preliminary data.</text>
</comment>
<gene>
    <name evidence="5" type="ORF">GUJ93_ZPchr0013g35550</name>
</gene>
<feature type="region of interest" description="Disordered" evidence="3">
    <location>
        <begin position="37"/>
        <end position="75"/>
    </location>
</feature>
<organism evidence="5 6">
    <name type="scientific">Zizania palustris</name>
    <name type="common">Northern wild rice</name>
    <dbReference type="NCBI Taxonomy" id="103762"/>
    <lineage>
        <taxon>Eukaryota</taxon>
        <taxon>Viridiplantae</taxon>
        <taxon>Streptophyta</taxon>
        <taxon>Embryophyta</taxon>
        <taxon>Tracheophyta</taxon>
        <taxon>Spermatophyta</taxon>
        <taxon>Magnoliopsida</taxon>
        <taxon>Liliopsida</taxon>
        <taxon>Poales</taxon>
        <taxon>Poaceae</taxon>
        <taxon>BOP clade</taxon>
        <taxon>Oryzoideae</taxon>
        <taxon>Oryzeae</taxon>
        <taxon>Zizaniinae</taxon>
        <taxon>Zizania</taxon>
    </lineage>
</organism>
<dbReference type="EMBL" id="JAAALK010000079">
    <property type="protein sequence ID" value="KAG8097578.1"/>
    <property type="molecule type" value="Genomic_DNA"/>
</dbReference>
<reference evidence="5" key="1">
    <citation type="journal article" date="2021" name="bioRxiv">
        <title>Whole Genome Assembly and Annotation of Northern Wild Rice, Zizania palustris L., Supports a Whole Genome Duplication in the Zizania Genus.</title>
        <authorList>
            <person name="Haas M."/>
            <person name="Kono T."/>
            <person name="Macchietto M."/>
            <person name="Millas R."/>
            <person name="McGilp L."/>
            <person name="Shao M."/>
            <person name="Duquette J."/>
            <person name="Hirsch C.N."/>
            <person name="Kimball J."/>
        </authorList>
    </citation>
    <scope>NUCLEOTIDE SEQUENCE</scope>
    <source>
        <tissue evidence="5">Fresh leaf tissue</tissue>
    </source>
</reference>
<dbReference type="PANTHER" id="PTHR10795">
    <property type="entry name" value="PROPROTEIN CONVERTASE SUBTILISIN/KEXIN"/>
    <property type="match status" value="1"/>
</dbReference>
<comment type="similarity">
    <text evidence="1">Belongs to the peptidase S8 family.</text>
</comment>
<feature type="compositionally biased region" description="Low complexity" evidence="3">
    <location>
        <begin position="216"/>
        <end position="231"/>
    </location>
</feature>
<evidence type="ECO:0000313" key="5">
    <source>
        <dbReference type="EMBL" id="KAG8097578.1"/>
    </source>
</evidence>
<name>A0A8J5X1C3_ZIZPA</name>
<sequence>MVVPSWWKWSVWPGHGFNSSACNRKLALGSLTGLRGGDGTHGYHQESQSPRDDDGHGTHTSSTAAGSAVADAPACSSSRPARRAAWLPRRVWPCTKVGWRRRLLQLRILAGMDAAVADGCRVLSLSLGGGRRRLRARQHRDRLVRGDGAERSGVLLRRQRRTWLLHALKRGAVDHHRRRGDPRPRLSRRTSRLATARTTRASPSTPGRPSPPPRFPSSTLLTPPTTRRVTSACQVHSRRRRLPARSSSATAASTRVFRRVSSCATAVGAAWCSPTPPPRPGARRRRSPPPCGRRGRERRHRDKRLTWPLTPPHGNNRGRRDAGEMCTPSPVVAAFSSRGPNMLTPEILKPDIIAPGVNILAAWTGKAGPTGLAADTRRVGFNIILRHIHVLSARERPRRAAQERAPGVEPRCHPLSAHDHRLLHIHPAPPAPSSTRRPARPPRRSTTAPDTWTPPALADPGLVYDLGTSDYVDFLCALKYTPAMIATVARSKSYAYGCAENKTYSVANLNYPSFSVAYSTRTAKPIRTPARRRR</sequence>
<reference evidence="5" key="2">
    <citation type="submission" date="2021-02" db="EMBL/GenBank/DDBJ databases">
        <authorList>
            <person name="Kimball J.A."/>
            <person name="Haas M.W."/>
            <person name="Macchietto M."/>
            <person name="Kono T."/>
            <person name="Duquette J."/>
            <person name="Shao M."/>
        </authorList>
    </citation>
    <scope>NUCLEOTIDE SEQUENCE</scope>
    <source>
        <tissue evidence="5">Fresh leaf tissue</tissue>
    </source>
</reference>
<proteinExistence type="inferred from homology"/>
<dbReference type="GO" id="GO:0006508">
    <property type="term" value="P:proteolysis"/>
    <property type="evidence" value="ECO:0007669"/>
    <property type="project" value="InterPro"/>
</dbReference>
<dbReference type="GO" id="GO:0008236">
    <property type="term" value="F:serine-type peptidase activity"/>
    <property type="evidence" value="ECO:0007669"/>
    <property type="project" value="InterPro"/>
</dbReference>
<feature type="compositionally biased region" description="Basic and acidic residues" evidence="3">
    <location>
        <begin position="41"/>
        <end position="57"/>
    </location>
</feature>
<dbReference type="InterPro" id="IPR000209">
    <property type="entry name" value="Peptidase_S8/S53_dom"/>
</dbReference>
<feature type="region of interest" description="Disordered" evidence="3">
    <location>
        <begin position="424"/>
        <end position="454"/>
    </location>
</feature>
<dbReference type="OrthoDB" id="206201at2759"/>
<feature type="compositionally biased region" description="Pro residues" evidence="3">
    <location>
        <begin position="206"/>
        <end position="215"/>
    </location>
</feature>
<evidence type="ECO:0000256" key="2">
    <source>
        <dbReference type="ARBA" id="ARBA00022729"/>
    </source>
</evidence>
<evidence type="ECO:0000313" key="6">
    <source>
        <dbReference type="Proteomes" id="UP000729402"/>
    </source>
</evidence>
<feature type="compositionally biased region" description="Low complexity" evidence="3">
    <location>
        <begin position="244"/>
        <end position="254"/>
    </location>
</feature>
<protein>
    <recommendedName>
        <fullName evidence="4">Peptidase S8/S53 domain-containing protein</fullName>
    </recommendedName>
</protein>
<feature type="region of interest" description="Disordered" evidence="3">
    <location>
        <begin position="172"/>
        <end position="254"/>
    </location>
</feature>
<feature type="compositionally biased region" description="Basic residues" evidence="3">
    <location>
        <begin position="172"/>
        <end position="191"/>
    </location>
</feature>
<dbReference type="Pfam" id="PF00082">
    <property type="entry name" value="Peptidase_S8"/>
    <property type="match status" value="1"/>
</dbReference>
<dbReference type="AlphaFoldDB" id="A0A8J5X1C3"/>
<evidence type="ECO:0000259" key="4">
    <source>
        <dbReference type="Pfam" id="PF00082"/>
    </source>
</evidence>
<feature type="region of interest" description="Disordered" evidence="3">
    <location>
        <begin position="269"/>
        <end position="324"/>
    </location>
</feature>
<keyword evidence="2" id="KW-0732">Signal</keyword>
<keyword evidence="6" id="KW-1185">Reference proteome</keyword>
<dbReference type="InterPro" id="IPR045051">
    <property type="entry name" value="SBT"/>
</dbReference>